<dbReference type="PROSITE" id="PS51257">
    <property type="entry name" value="PROKAR_LIPOPROTEIN"/>
    <property type="match status" value="1"/>
</dbReference>
<protein>
    <recommendedName>
        <fullName evidence="4">Phospholipase A2-like protein</fullName>
    </recommendedName>
</protein>
<feature type="chain" id="PRO_5040756794" description="Phospholipase A2-like protein" evidence="1">
    <location>
        <begin position="32"/>
        <end position="176"/>
    </location>
</feature>
<comment type="caution">
    <text evidence="2">The sequence shown here is derived from an EMBL/GenBank/DDBJ whole genome shotgun (WGS) entry which is preliminary data.</text>
</comment>
<keyword evidence="1" id="KW-0732">Signal</keyword>
<name>A0A9W6P3R8_9ACTN</name>
<keyword evidence="3" id="KW-1185">Reference proteome</keyword>
<gene>
    <name evidence="2" type="ORF">Nans01_09080</name>
</gene>
<sequence length="176" mass="19653">MRLPARRLAQAVISMIAACLLTLAGMGVAHAALPPQQLRDVTDQYLFQASLSSFSQTRAQRPYADQLDWSSDACSWSPDAPLGYDFTSSCHRHDFGYRNYKLQSRFSEANRLRIDDKFRADLYSVCGSNSVCRGVANIYYQAVRQFGASSATTAEALQKAEVQHQVQEYVALRTAE</sequence>
<accession>A0A9W6P3R8</accession>
<dbReference type="SUPFAM" id="SSF48619">
    <property type="entry name" value="Phospholipase A2, PLA2"/>
    <property type="match status" value="1"/>
</dbReference>
<dbReference type="GO" id="GO:0004623">
    <property type="term" value="F:phospholipase A2 activity"/>
    <property type="evidence" value="ECO:0007669"/>
    <property type="project" value="InterPro"/>
</dbReference>
<dbReference type="GO" id="GO:0006644">
    <property type="term" value="P:phospholipid metabolic process"/>
    <property type="evidence" value="ECO:0007669"/>
    <property type="project" value="InterPro"/>
</dbReference>
<dbReference type="GO" id="GO:0050482">
    <property type="term" value="P:arachidonate secretion"/>
    <property type="evidence" value="ECO:0007669"/>
    <property type="project" value="InterPro"/>
</dbReference>
<dbReference type="InterPro" id="IPR015141">
    <property type="entry name" value="PLipase_A2_prok/fun"/>
</dbReference>
<evidence type="ECO:0000256" key="1">
    <source>
        <dbReference type="SAM" id="SignalP"/>
    </source>
</evidence>
<evidence type="ECO:0000313" key="3">
    <source>
        <dbReference type="Proteomes" id="UP001165092"/>
    </source>
</evidence>
<dbReference type="EMBL" id="BSQG01000001">
    <property type="protein sequence ID" value="GLU46557.1"/>
    <property type="molecule type" value="Genomic_DNA"/>
</dbReference>
<evidence type="ECO:0008006" key="4">
    <source>
        <dbReference type="Google" id="ProtNLM"/>
    </source>
</evidence>
<dbReference type="InterPro" id="IPR036444">
    <property type="entry name" value="PLipase_A2_dom_sf"/>
</dbReference>
<evidence type="ECO:0000313" key="2">
    <source>
        <dbReference type="EMBL" id="GLU46557.1"/>
    </source>
</evidence>
<dbReference type="Proteomes" id="UP001165092">
    <property type="component" value="Unassembled WGS sequence"/>
</dbReference>
<organism evidence="2 3">
    <name type="scientific">Nocardiopsis ansamitocini</name>
    <dbReference type="NCBI Taxonomy" id="1670832"/>
    <lineage>
        <taxon>Bacteria</taxon>
        <taxon>Bacillati</taxon>
        <taxon>Actinomycetota</taxon>
        <taxon>Actinomycetes</taxon>
        <taxon>Streptosporangiales</taxon>
        <taxon>Nocardiopsidaceae</taxon>
        <taxon>Nocardiopsis</taxon>
    </lineage>
</organism>
<dbReference type="AlphaFoldDB" id="A0A9W6P3R8"/>
<dbReference type="Pfam" id="PF09056">
    <property type="entry name" value="Phospholip_A2_3"/>
    <property type="match status" value="1"/>
</dbReference>
<proteinExistence type="predicted"/>
<reference evidence="2" key="1">
    <citation type="submission" date="2023-02" db="EMBL/GenBank/DDBJ databases">
        <title>Nocardiopsis ansamitocini NBRC 112285.</title>
        <authorList>
            <person name="Ichikawa N."/>
            <person name="Sato H."/>
            <person name="Tonouchi N."/>
        </authorList>
    </citation>
    <scope>NUCLEOTIDE SEQUENCE</scope>
    <source>
        <strain evidence="2">NBRC 112285</strain>
    </source>
</reference>
<dbReference type="Gene3D" id="1.20.90.10">
    <property type="entry name" value="Phospholipase A2 domain"/>
    <property type="match status" value="1"/>
</dbReference>
<dbReference type="RefSeq" id="WP_285757401.1">
    <property type="nucleotide sequence ID" value="NZ_BSQG01000001.1"/>
</dbReference>
<feature type="signal peptide" evidence="1">
    <location>
        <begin position="1"/>
        <end position="31"/>
    </location>
</feature>